<reference key="2">
    <citation type="submission" date="2011-04" db="EMBL/GenBank/DDBJ databases">
        <title>Complete sequence of chromosome of Haliscomenobacter hydrossis DSM 1100.</title>
        <authorList>
            <consortium name="US DOE Joint Genome Institute (JGI-PGF)"/>
            <person name="Lucas S."/>
            <person name="Han J."/>
            <person name="Lapidus A."/>
            <person name="Bruce D."/>
            <person name="Goodwin L."/>
            <person name="Pitluck S."/>
            <person name="Peters L."/>
            <person name="Kyrpides N."/>
            <person name="Mavromatis K."/>
            <person name="Ivanova N."/>
            <person name="Ovchinnikova G."/>
            <person name="Pagani I."/>
            <person name="Daligault H."/>
            <person name="Detter J.C."/>
            <person name="Han C."/>
            <person name="Land M."/>
            <person name="Hauser L."/>
            <person name="Markowitz V."/>
            <person name="Cheng J.-F."/>
            <person name="Hugenholtz P."/>
            <person name="Woyke T."/>
            <person name="Wu D."/>
            <person name="Verbarg S."/>
            <person name="Frueling A."/>
            <person name="Brambilla E."/>
            <person name="Klenk H.-P."/>
            <person name="Eisen J.A."/>
        </authorList>
    </citation>
    <scope>NUCLEOTIDE SEQUENCE</scope>
    <source>
        <strain>DSM 1100</strain>
    </source>
</reference>
<gene>
    <name evidence="1" type="ordered locus">Halhy_2272</name>
</gene>
<dbReference type="EMBL" id="CP002691">
    <property type="protein sequence ID" value="AEE50151.1"/>
    <property type="molecule type" value="Genomic_DNA"/>
</dbReference>
<proteinExistence type="predicted"/>
<protein>
    <submittedName>
        <fullName evidence="1">Uncharacterized protein</fullName>
    </submittedName>
</protein>
<dbReference type="RefSeq" id="WP_013764701.1">
    <property type="nucleotide sequence ID" value="NC_015510.1"/>
</dbReference>
<dbReference type="HOGENOM" id="CLU_2355801_0_0_10"/>
<organism evidence="1 2">
    <name type="scientific">Haliscomenobacter hydrossis (strain ATCC 27775 / DSM 1100 / LMG 10767 / O)</name>
    <dbReference type="NCBI Taxonomy" id="760192"/>
    <lineage>
        <taxon>Bacteria</taxon>
        <taxon>Pseudomonadati</taxon>
        <taxon>Bacteroidota</taxon>
        <taxon>Saprospiria</taxon>
        <taxon>Saprospirales</taxon>
        <taxon>Haliscomenobacteraceae</taxon>
        <taxon>Haliscomenobacter</taxon>
    </lineage>
</organism>
<dbReference type="AlphaFoldDB" id="F4KU54"/>
<name>F4KU54_HALH1</name>
<keyword evidence="2" id="KW-1185">Reference proteome</keyword>
<dbReference type="Proteomes" id="UP000008461">
    <property type="component" value="Chromosome"/>
</dbReference>
<dbReference type="KEGG" id="hhy:Halhy_2272"/>
<sequence length="96" mass="10841">MDQHTSSWINFLAQIAPDYLLIQQAADGNPLLRVQVGEQRVCIIKEAESSFSFWIERYEGATGESGDELVVDTGMEVEQLRLARNVVEAFLKRRGV</sequence>
<accession>F4KU54</accession>
<reference evidence="1 2" key="1">
    <citation type="journal article" date="2011" name="Stand. Genomic Sci.">
        <title>Complete genome sequence of Haliscomenobacter hydrossis type strain (O).</title>
        <authorList>
            <consortium name="US DOE Joint Genome Institute (JGI-PGF)"/>
            <person name="Daligault H."/>
            <person name="Lapidus A."/>
            <person name="Zeytun A."/>
            <person name="Nolan M."/>
            <person name="Lucas S."/>
            <person name="Del Rio T.G."/>
            <person name="Tice H."/>
            <person name="Cheng J.F."/>
            <person name="Tapia R."/>
            <person name="Han C."/>
            <person name="Goodwin L."/>
            <person name="Pitluck S."/>
            <person name="Liolios K."/>
            <person name="Pagani I."/>
            <person name="Ivanova N."/>
            <person name="Huntemann M."/>
            <person name="Mavromatis K."/>
            <person name="Mikhailova N."/>
            <person name="Pati A."/>
            <person name="Chen A."/>
            <person name="Palaniappan K."/>
            <person name="Land M."/>
            <person name="Hauser L."/>
            <person name="Brambilla E.M."/>
            <person name="Rohde M."/>
            <person name="Verbarg S."/>
            <person name="Goker M."/>
            <person name="Bristow J."/>
            <person name="Eisen J.A."/>
            <person name="Markowitz V."/>
            <person name="Hugenholtz P."/>
            <person name="Kyrpides N.C."/>
            <person name="Klenk H.P."/>
            <person name="Woyke T."/>
        </authorList>
    </citation>
    <scope>NUCLEOTIDE SEQUENCE [LARGE SCALE GENOMIC DNA]</scope>
    <source>
        <strain evidence="2">ATCC 27775 / DSM 1100 / LMG 10767 / O</strain>
    </source>
</reference>
<evidence type="ECO:0000313" key="1">
    <source>
        <dbReference type="EMBL" id="AEE50151.1"/>
    </source>
</evidence>
<evidence type="ECO:0000313" key="2">
    <source>
        <dbReference type="Proteomes" id="UP000008461"/>
    </source>
</evidence>